<keyword evidence="3" id="KW-1185">Reference proteome</keyword>
<evidence type="ECO:0000259" key="1">
    <source>
        <dbReference type="Pfam" id="PF04717"/>
    </source>
</evidence>
<sequence>MMTLPNPVDGSAPGYFGVYPALVTDIVDKEKLGRIEIRFPTLGTEGDRDVRAWATLCTPYADKDQGLAILPEVGSEVVAAFEAGNWRRPYIVGSAWNGQAALPHAPEAANNIRMLRSRGDSRLEFDDTAGALKVSITMRAGHRVVLNDATQEVTIQHANGCVLRMTAAGSIEIKANSSVEITAPAVDVTTPTATFSQNIVCQNLLAQVCVVSPMYTVGVGNLL</sequence>
<feature type="domain" description="Gp5/Type VI secretion system Vgr protein OB-fold" evidence="1">
    <location>
        <begin position="19"/>
        <end position="96"/>
    </location>
</feature>
<dbReference type="InterPro" id="IPR006531">
    <property type="entry name" value="Gp5/Vgr_OB"/>
</dbReference>
<dbReference type="EMBL" id="JADNYM010000001">
    <property type="protein sequence ID" value="MBG0737929.1"/>
    <property type="molecule type" value="Genomic_DNA"/>
</dbReference>
<protein>
    <recommendedName>
        <fullName evidence="1">Gp5/Type VI secretion system Vgr protein OB-fold domain-containing protein</fullName>
    </recommendedName>
</protein>
<proteinExistence type="predicted"/>
<dbReference type="AlphaFoldDB" id="A0A931CM11"/>
<organism evidence="2 3">
    <name type="scientific">Arthrobacter terrae</name>
    <dbReference type="NCBI Taxonomy" id="2935737"/>
    <lineage>
        <taxon>Bacteria</taxon>
        <taxon>Bacillati</taxon>
        <taxon>Actinomycetota</taxon>
        <taxon>Actinomycetes</taxon>
        <taxon>Micrococcales</taxon>
        <taxon>Micrococcaceae</taxon>
        <taxon>Arthrobacter</taxon>
    </lineage>
</organism>
<dbReference type="Pfam" id="PF04717">
    <property type="entry name" value="Phage_base_V"/>
    <property type="match status" value="1"/>
</dbReference>
<dbReference type="SUPFAM" id="SSF69349">
    <property type="entry name" value="Phage fibre proteins"/>
    <property type="match status" value="1"/>
</dbReference>
<accession>A0A931CM11</accession>
<dbReference type="SUPFAM" id="SSF69255">
    <property type="entry name" value="gp5 N-terminal domain-like"/>
    <property type="match status" value="1"/>
</dbReference>
<dbReference type="Gene3D" id="2.40.50.230">
    <property type="entry name" value="Gp5 N-terminal domain"/>
    <property type="match status" value="1"/>
</dbReference>
<name>A0A931CM11_9MICC</name>
<reference evidence="2 3" key="1">
    <citation type="submission" date="2020-11" db="EMBL/GenBank/DDBJ databases">
        <title>Arthrobacter antarcticus sp. nov., isolated from Antarctic Soil.</title>
        <authorList>
            <person name="Li J."/>
        </authorList>
    </citation>
    <scope>NUCLEOTIDE SEQUENCE [LARGE SCALE GENOMIC DNA]</scope>
    <source>
        <strain evidence="2 3">Z1-20</strain>
    </source>
</reference>
<gene>
    <name evidence="2" type="ORF">IV500_00545</name>
</gene>
<comment type="caution">
    <text evidence="2">The sequence shown here is derived from an EMBL/GenBank/DDBJ whole genome shotgun (WGS) entry which is preliminary data.</text>
</comment>
<dbReference type="Proteomes" id="UP000655366">
    <property type="component" value="Unassembled WGS sequence"/>
</dbReference>
<evidence type="ECO:0000313" key="3">
    <source>
        <dbReference type="Proteomes" id="UP000655366"/>
    </source>
</evidence>
<dbReference type="InterPro" id="IPR037026">
    <property type="entry name" value="Vgr_OB-fold_dom_sf"/>
</dbReference>
<evidence type="ECO:0000313" key="2">
    <source>
        <dbReference type="EMBL" id="MBG0737929.1"/>
    </source>
</evidence>